<dbReference type="SMART" id="SM00524">
    <property type="entry name" value="DWB"/>
    <property type="match status" value="1"/>
</dbReference>
<protein>
    <recommendedName>
        <fullName evidence="7">Mothers against decapentaplegic homolog</fullName>
        <shortName evidence="7">MAD homolog</shortName>
        <shortName evidence="7">Mothers against DPP homolog</shortName>
    </recommendedName>
    <alternativeName>
        <fullName evidence="7">SMAD family member</fullName>
    </alternativeName>
</protein>
<dbReference type="Gene3D" id="3.90.520.10">
    <property type="entry name" value="SMAD MH1 domain"/>
    <property type="match status" value="1"/>
</dbReference>
<feature type="domain" description="MH2" evidence="9">
    <location>
        <begin position="191"/>
        <end position="361"/>
    </location>
</feature>
<proteinExistence type="evidence at transcript level"/>
<dbReference type="AlphaFoldDB" id="Q4H2T3"/>
<keyword evidence="3" id="KW-0862">Zinc</keyword>
<dbReference type="GO" id="GO:0005667">
    <property type="term" value="C:transcription regulator complex"/>
    <property type="evidence" value="ECO:0007669"/>
    <property type="project" value="InterPro"/>
</dbReference>
<dbReference type="GO" id="GO:0006355">
    <property type="term" value="P:regulation of DNA-templated transcription"/>
    <property type="evidence" value="ECO:0007669"/>
    <property type="project" value="InterPro"/>
</dbReference>
<feature type="domain" description="MH1" evidence="8">
    <location>
        <begin position="8"/>
        <end position="129"/>
    </location>
</feature>
<dbReference type="PANTHER" id="PTHR13703:SF54">
    <property type="entry name" value="MOTHERS AGAINST DECAPENTAPLEGIC HOMOLOG"/>
    <property type="match status" value="1"/>
</dbReference>
<dbReference type="SUPFAM" id="SSF49879">
    <property type="entry name" value="SMAD/FHA domain"/>
    <property type="match status" value="1"/>
</dbReference>
<dbReference type="GO" id="GO:0005737">
    <property type="term" value="C:cytoplasm"/>
    <property type="evidence" value="ECO:0007669"/>
    <property type="project" value="UniProtKB-SubCell"/>
</dbReference>
<evidence type="ECO:0000256" key="1">
    <source>
        <dbReference type="ARBA" id="ARBA00005545"/>
    </source>
</evidence>
<dbReference type="PROSITE" id="PS51076">
    <property type="entry name" value="MH2"/>
    <property type="match status" value="1"/>
</dbReference>
<dbReference type="InterPro" id="IPR013019">
    <property type="entry name" value="MAD_homology_MH1"/>
</dbReference>
<gene>
    <name evidence="10" type="primary">Ci-Smad6/7</name>
</gene>
<reference evidence="10" key="3">
    <citation type="submission" date="2005-04" db="EMBL/GenBank/DDBJ databases">
        <title>Expressed genes in Ciona intestinalis.</title>
        <authorList>
            <person name="Satou Y."/>
        </authorList>
    </citation>
    <scope>NUCLEOTIDE SEQUENCE</scope>
</reference>
<evidence type="ECO:0000256" key="7">
    <source>
        <dbReference type="RuleBase" id="RU361195"/>
    </source>
</evidence>
<evidence type="ECO:0000259" key="9">
    <source>
        <dbReference type="PROSITE" id="PS51076"/>
    </source>
</evidence>
<dbReference type="InterPro" id="IPR036578">
    <property type="entry name" value="SMAD_MH1_sf"/>
</dbReference>
<dbReference type="Gene3D" id="2.60.200.10">
    <property type="match status" value="1"/>
</dbReference>
<dbReference type="Pfam" id="PF03165">
    <property type="entry name" value="MH1"/>
    <property type="match status" value="1"/>
</dbReference>
<keyword evidence="7" id="KW-0963">Cytoplasm</keyword>
<dbReference type="InterPro" id="IPR017855">
    <property type="entry name" value="SMAD-like_dom_sf"/>
</dbReference>
<comment type="subcellular location">
    <subcellularLocation>
        <location evidence="7">Cytoplasm</location>
    </subcellularLocation>
    <subcellularLocation>
        <location evidence="7">Nucleus</location>
    </subcellularLocation>
</comment>
<dbReference type="PROSITE" id="PS51075">
    <property type="entry name" value="MH1"/>
    <property type="match status" value="1"/>
</dbReference>
<dbReference type="Pfam" id="PF03166">
    <property type="entry name" value="MH2"/>
    <property type="match status" value="1"/>
</dbReference>
<dbReference type="CDD" id="cd10496">
    <property type="entry name" value="MH2_I-SMAD"/>
    <property type="match status" value="1"/>
</dbReference>
<accession>A0A1W2VPG3</accession>
<dbReference type="SUPFAM" id="SSF56366">
    <property type="entry name" value="SMAD MH1 domain"/>
    <property type="match status" value="1"/>
</dbReference>
<dbReference type="OrthoDB" id="5946219at2759"/>
<dbReference type="GO" id="GO:0046872">
    <property type="term" value="F:metal ion binding"/>
    <property type="evidence" value="ECO:0007669"/>
    <property type="project" value="UniProtKB-KW"/>
</dbReference>
<dbReference type="GO" id="GO:0005634">
    <property type="term" value="C:nucleus"/>
    <property type="evidence" value="ECO:0007669"/>
    <property type="project" value="UniProtKB-SubCell"/>
</dbReference>
<dbReference type="KEGG" id="cin:778934"/>
<evidence type="ECO:0000256" key="5">
    <source>
        <dbReference type="ARBA" id="ARBA00023163"/>
    </source>
</evidence>
<evidence type="ECO:0000259" key="8">
    <source>
        <dbReference type="PROSITE" id="PS51075"/>
    </source>
</evidence>
<accession>Q4H2T3</accession>
<name>Q4H2T3_CIOIN</name>
<reference evidence="10" key="2">
    <citation type="journal article" date="2004" name="Development">
        <title>Gene expression profiles of transcription factors and signaling molecules in the ascidian embryo: towards a comprehensive understanding of gene networks.</title>
        <authorList>
            <person name="Imai K.S."/>
            <person name="Hino K."/>
            <person name="Yagi K."/>
            <person name="Satoh N."/>
            <person name="Satou Y."/>
        </authorList>
    </citation>
    <scope>NUCLEOTIDE SEQUENCE</scope>
</reference>
<dbReference type="PANTHER" id="PTHR13703">
    <property type="entry name" value="SMAD"/>
    <property type="match status" value="1"/>
</dbReference>
<keyword evidence="6 7" id="KW-0539">Nucleus</keyword>
<evidence type="ECO:0000313" key="10">
    <source>
        <dbReference type="EMBL" id="BAE06694.1"/>
    </source>
</evidence>
<dbReference type="CDD" id="cd10489">
    <property type="entry name" value="MH1_SMAD_6_7"/>
    <property type="match status" value="1"/>
</dbReference>
<evidence type="ECO:0000256" key="4">
    <source>
        <dbReference type="ARBA" id="ARBA00023015"/>
    </source>
</evidence>
<evidence type="ECO:0000256" key="2">
    <source>
        <dbReference type="ARBA" id="ARBA00022723"/>
    </source>
</evidence>
<reference evidence="10" key="1">
    <citation type="journal article" date="2003" name="Dev. Genes Evol.">
        <title>Genomewide surveys of developmentally relevant genes in Ciona intestinalis.</title>
        <authorList>
            <person name="Satou Y."/>
            <person name="Satoh N."/>
        </authorList>
    </citation>
    <scope>NUCLEOTIDE SEQUENCE</scope>
</reference>
<keyword evidence="4 7" id="KW-0805">Transcription regulation</keyword>
<dbReference type="EMBL" id="AB210689">
    <property type="protein sequence ID" value="BAE06694.1"/>
    <property type="molecule type" value="mRNA"/>
</dbReference>
<sequence length="361" mass="41522">MLTLYRKRQLRRKLKRRILKQNPKEEDSVQAHVHALIASFEENQLENLFLALDSRGCDSAPCVQLSPEHQLDPSFMKQSHEIMVCKAFRWPDLENMSQLCLMPYCESPQSNHICLNPYHYSKYIDLPFTSMHLCHLENPSDLEHVNLCKDYPSETETGLSSIFSSKSENQLIETHRSPYSAVMTRSRSSIWCTLAYWEERDRVGRLYPVKHNFVNVFDQSPKGEGFCLSAVSSQTSRSAKVRRLIGHGVTIGIDPTLQEASLYNRSDYPVFVNSPVLEPIPSRSQLVHKVLPGECCRIFSHEVAADLKRLHSHHVTRTGPYNPYTVRISFVKGWGGNTYRRQVITSCPCWLEILFNPSQHS</sequence>
<comment type="similarity">
    <text evidence="1 7">Belongs to the dwarfin/SMAD family.</text>
</comment>
<keyword evidence="5 7" id="KW-0804">Transcription</keyword>
<keyword evidence="2" id="KW-0479">Metal-binding</keyword>
<organism evidence="10">
    <name type="scientific">Ciona intestinalis</name>
    <name type="common">Transparent sea squirt</name>
    <name type="synonym">Ascidia intestinalis</name>
    <dbReference type="NCBI Taxonomy" id="7719"/>
    <lineage>
        <taxon>Eukaryota</taxon>
        <taxon>Metazoa</taxon>
        <taxon>Chordata</taxon>
        <taxon>Tunicata</taxon>
        <taxon>Ascidiacea</taxon>
        <taxon>Phlebobranchia</taxon>
        <taxon>Cionidae</taxon>
        <taxon>Ciona</taxon>
    </lineage>
</organism>
<dbReference type="SMART" id="SM00523">
    <property type="entry name" value="DWA"/>
    <property type="match status" value="1"/>
</dbReference>
<evidence type="ECO:0000256" key="6">
    <source>
        <dbReference type="ARBA" id="ARBA00023242"/>
    </source>
</evidence>
<dbReference type="InterPro" id="IPR003619">
    <property type="entry name" value="MAD_homology1_Dwarfin-type"/>
</dbReference>
<evidence type="ECO:0000256" key="3">
    <source>
        <dbReference type="ARBA" id="ARBA00022833"/>
    </source>
</evidence>
<dbReference type="InterPro" id="IPR013790">
    <property type="entry name" value="Dwarfin"/>
</dbReference>
<dbReference type="InterPro" id="IPR001132">
    <property type="entry name" value="SMAD_dom_Dwarfin-type"/>
</dbReference>
<dbReference type="InterPro" id="IPR008984">
    <property type="entry name" value="SMAD_FHA_dom_sf"/>
</dbReference>